<organism evidence="2 3">
    <name type="scientific">Chryseobacterium piscicola</name>
    <dbReference type="NCBI Taxonomy" id="551459"/>
    <lineage>
        <taxon>Bacteria</taxon>
        <taxon>Pseudomonadati</taxon>
        <taxon>Bacteroidota</taxon>
        <taxon>Flavobacteriia</taxon>
        <taxon>Flavobacteriales</taxon>
        <taxon>Weeksellaceae</taxon>
        <taxon>Chryseobacterium group</taxon>
        <taxon>Chryseobacterium</taxon>
    </lineage>
</organism>
<name>A0A1N7N1X1_9FLAO</name>
<dbReference type="Proteomes" id="UP000186246">
    <property type="component" value="Unassembled WGS sequence"/>
</dbReference>
<accession>A0A1N7N1X1</accession>
<sequence>MISFITFAVCIIIVLIQFRNKTIYPQNLENLGNIFEKVHSEYGINHFQINSFPNFQIKKDPHPQNSEALLSDSAVLSVLN</sequence>
<dbReference type="EMBL" id="MUGO01000012">
    <property type="protein sequence ID" value="PQA93823.1"/>
    <property type="molecule type" value="Genomic_DNA"/>
</dbReference>
<proteinExistence type="predicted"/>
<evidence type="ECO:0000313" key="2">
    <source>
        <dbReference type="EMBL" id="SIS92191.1"/>
    </source>
</evidence>
<protein>
    <submittedName>
        <fullName evidence="2">Uncharacterized protein</fullName>
    </submittedName>
</protein>
<reference evidence="3" key="3">
    <citation type="submission" date="2017-01" db="EMBL/GenBank/DDBJ databases">
        <authorList>
            <person name="Varghese N."/>
            <person name="Submissions S."/>
        </authorList>
    </citation>
    <scope>NUCLEOTIDE SEQUENCE [LARGE SCALE GENOMIC DNA]</scope>
    <source>
        <strain evidence="3">DSM 21068</strain>
    </source>
</reference>
<evidence type="ECO:0000313" key="1">
    <source>
        <dbReference type="EMBL" id="PQA93823.1"/>
    </source>
</evidence>
<dbReference type="Proteomes" id="UP000238314">
    <property type="component" value="Unassembled WGS sequence"/>
</dbReference>
<dbReference type="AlphaFoldDB" id="A0A1N7N1X1"/>
<reference evidence="1 4" key="1">
    <citation type="submission" date="2016-11" db="EMBL/GenBank/DDBJ databases">
        <title>Whole genomes of Flavobacteriaceae.</title>
        <authorList>
            <person name="Stine C."/>
            <person name="Li C."/>
            <person name="Tadesse D."/>
        </authorList>
    </citation>
    <scope>NUCLEOTIDE SEQUENCE [LARGE SCALE GENOMIC DNA]</scope>
    <source>
        <strain evidence="1 4">DSM 21068</strain>
    </source>
</reference>
<dbReference type="STRING" id="551459.SAMN05421796_106111"/>
<dbReference type="EMBL" id="FTOJ01000006">
    <property type="protein sequence ID" value="SIS92191.1"/>
    <property type="molecule type" value="Genomic_DNA"/>
</dbReference>
<reference evidence="2" key="2">
    <citation type="submission" date="2017-01" db="EMBL/GenBank/DDBJ databases">
        <authorList>
            <person name="Mah S.A."/>
            <person name="Swanson W.J."/>
            <person name="Moy G.W."/>
            <person name="Vacquier V.D."/>
        </authorList>
    </citation>
    <scope>NUCLEOTIDE SEQUENCE [LARGE SCALE GENOMIC DNA]</scope>
    <source>
        <strain evidence="2">DSM 21068</strain>
    </source>
</reference>
<keyword evidence="4" id="KW-1185">Reference proteome</keyword>
<gene>
    <name evidence="1" type="ORF">B0A70_08530</name>
    <name evidence="2" type="ORF">SAMN05421796_106111</name>
</gene>
<evidence type="ECO:0000313" key="4">
    <source>
        <dbReference type="Proteomes" id="UP000238314"/>
    </source>
</evidence>
<evidence type="ECO:0000313" key="3">
    <source>
        <dbReference type="Proteomes" id="UP000186246"/>
    </source>
</evidence>